<accession>A0ABR3QIN6</accession>
<evidence type="ECO:0000256" key="1">
    <source>
        <dbReference type="SAM" id="MobiDB-lite"/>
    </source>
</evidence>
<gene>
    <name evidence="2" type="ORF">SLS59_010041</name>
</gene>
<reference evidence="2 3" key="1">
    <citation type="submission" date="2024-02" db="EMBL/GenBank/DDBJ databases">
        <title>De novo assembly and annotation of 12 fungi associated with fruit tree decline syndrome in Ontario, Canada.</title>
        <authorList>
            <person name="Sulman M."/>
            <person name="Ellouze W."/>
            <person name="Ilyukhin E."/>
        </authorList>
    </citation>
    <scope>NUCLEOTIDE SEQUENCE [LARGE SCALE GENOMIC DNA]</scope>
    <source>
        <strain evidence="2 3">M97-236</strain>
    </source>
</reference>
<feature type="compositionally biased region" description="Polar residues" evidence="1">
    <location>
        <begin position="225"/>
        <end position="235"/>
    </location>
</feature>
<evidence type="ECO:0000313" key="3">
    <source>
        <dbReference type="Proteomes" id="UP001521222"/>
    </source>
</evidence>
<comment type="caution">
    <text evidence="2">The sequence shown here is derived from an EMBL/GenBank/DDBJ whole genome shotgun (WGS) entry which is preliminary data.</text>
</comment>
<dbReference type="EMBL" id="JAKIXB020000053">
    <property type="protein sequence ID" value="KAL1591813.1"/>
    <property type="molecule type" value="Genomic_DNA"/>
</dbReference>
<feature type="compositionally biased region" description="Low complexity" evidence="1">
    <location>
        <begin position="166"/>
        <end position="176"/>
    </location>
</feature>
<proteinExistence type="predicted"/>
<evidence type="ECO:0000313" key="2">
    <source>
        <dbReference type="EMBL" id="KAL1591813.1"/>
    </source>
</evidence>
<keyword evidence="3" id="KW-1185">Reference proteome</keyword>
<feature type="region of interest" description="Disordered" evidence="1">
    <location>
        <begin position="152"/>
        <end position="246"/>
    </location>
</feature>
<protein>
    <submittedName>
        <fullName evidence="2">Uncharacterized protein</fullName>
    </submittedName>
</protein>
<feature type="compositionally biased region" description="Basic and acidic residues" evidence="1">
    <location>
        <begin position="153"/>
        <end position="163"/>
    </location>
</feature>
<feature type="compositionally biased region" description="Gly residues" evidence="1">
    <location>
        <begin position="194"/>
        <end position="203"/>
    </location>
</feature>
<dbReference type="Proteomes" id="UP001521222">
    <property type="component" value="Unassembled WGS sequence"/>
</dbReference>
<name>A0ABR3QIN6_9PLEO</name>
<organism evidence="2 3">
    <name type="scientific">Nothophoma quercina</name>
    <dbReference type="NCBI Taxonomy" id="749835"/>
    <lineage>
        <taxon>Eukaryota</taxon>
        <taxon>Fungi</taxon>
        <taxon>Dikarya</taxon>
        <taxon>Ascomycota</taxon>
        <taxon>Pezizomycotina</taxon>
        <taxon>Dothideomycetes</taxon>
        <taxon>Pleosporomycetidae</taxon>
        <taxon>Pleosporales</taxon>
        <taxon>Pleosporineae</taxon>
        <taxon>Didymellaceae</taxon>
        <taxon>Nothophoma</taxon>
    </lineage>
</organism>
<sequence>MVYYSLNITRLWKSFVVSIRFFSFPSFLCNMRIVAIVVALAATFSSALADVICNSEVVHYKPRMISAAEKDGFANTINKVCSDAGETSVQKQFESAVFSRTRTTDTFSREACIAGLQSIVEMCVASKNAGGGSFVTNGLTVDLHLDSSNNEASDLRAVGEKRTTKSKSSAPKSKPTPAAPKPPTGKACPLKPGKGSGTGSGKGDGSKKGPAKVVRDLISKLLRRTGSTGRPSTDYGSGCDDEEMADGGEWGVDTWRGRQLPSGTTMTNRALRDIARSAFHEVMLKKKGAGGTVVAALFVPGQGVFIGSPAHGNGPAKVESFAKANAPTLWGFMEFRTWNGQGSKYHAEDVAMLYAIEAGAVKGNTFFPAGSKIAAWGKVGKMSADNKMPPCTDGNITPGCSETIGDMKIASAYKDEERVQ</sequence>
<feature type="compositionally biased region" description="Low complexity" evidence="1">
    <location>
        <begin position="184"/>
        <end position="193"/>
    </location>
</feature>